<protein>
    <submittedName>
        <fullName evidence="1">Uncharacterized protein</fullName>
    </submittedName>
</protein>
<organism evidence="1">
    <name type="scientific">Micrurus corallinus</name>
    <name type="common">Brazilian coral snake</name>
    <dbReference type="NCBI Taxonomy" id="54390"/>
    <lineage>
        <taxon>Eukaryota</taxon>
        <taxon>Metazoa</taxon>
        <taxon>Chordata</taxon>
        <taxon>Craniata</taxon>
        <taxon>Vertebrata</taxon>
        <taxon>Euteleostomi</taxon>
        <taxon>Lepidosauria</taxon>
        <taxon>Squamata</taxon>
        <taxon>Bifurcata</taxon>
        <taxon>Unidentata</taxon>
        <taxon>Episquamata</taxon>
        <taxon>Toxicofera</taxon>
        <taxon>Serpentes</taxon>
        <taxon>Colubroidea</taxon>
        <taxon>Elapidae</taxon>
        <taxon>Elapinae</taxon>
        <taxon>Micrurus</taxon>
    </lineage>
</organism>
<reference evidence="1" key="2">
    <citation type="submission" date="2017-11" db="EMBL/GenBank/DDBJ databases">
        <title>Coralsnake Venomics: Analyses of Venom Gland Transcriptomes and Proteomes of Six Brazilian Taxa.</title>
        <authorList>
            <person name="Aird S.D."/>
            <person name="Jorge da Silva N."/>
            <person name="Qiu L."/>
            <person name="Villar-Briones A."/>
            <person name="Aparecida-Saddi V."/>
            <person name="Campos-Telles M.P."/>
            <person name="Grau M."/>
            <person name="Mikheyev A.S."/>
        </authorList>
    </citation>
    <scope>NUCLEOTIDE SEQUENCE</scope>
    <source>
        <tissue evidence="1">Venom_gland</tissue>
    </source>
</reference>
<proteinExistence type="predicted"/>
<name>A0A2D4G097_MICCO</name>
<reference evidence="1" key="1">
    <citation type="submission" date="2017-07" db="EMBL/GenBank/DDBJ databases">
        <authorList>
            <person name="Mikheyev A."/>
            <person name="Grau M."/>
        </authorList>
    </citation>
    <scope>NUCLEOTIDE SEQUENCE</scope>
    <source>
        <tissue evidence="1">Venom_gland</tissue>
    </source>
</reference>
<dbReference type="AlphaFoldDB" id="A0A2D4G097"/>
<dbReference type="EMBL" id="IACJ01094207">
    <property type="protein sequence ID" value="LAA53143.1"/>
    <property type="molecule type" value="Transcribed_RNA"/>
</dbReference>
<accession>A0A2D4G097</accession>
<sequence length="104" mass="11968">MRGGWKNTALHYEDPLPLPSDPGVGWSALHVVAHNSCHFCSSECVLSQWNVKSFINFTETYPTCLSSPPPPYLDKHGSRLYFLPEFFFCINLLGKCHLRFCWKF</sequence>
<evidence type="ECO:0000313" key="1">
    <source>
        <dbReference type="EMBL" id="LAA53143.1"/>
    </source>
</evidence>